<dbReference type="AlphaFoldDB" id="A5CYR7"/>
<keyword evidence="2" id="KW-1185">Reference proteome</keyword>
<protein>
    <submittedName>
        <fullName evidence="1">Predicted Zn-dependent hydrolases</fullName>
    </submittedName>
</protein>
<dbReference type="Gene3D" id="3.60.15.10">
    <property type="entry name" value="Ribonuclease Z/Hydroxyacylglutathione hydrolase-like"/>
    <property type="match status" value="1"/>
</dbReference>
<dbReference type="KEGG" id="pth:PTH_2689"/>
<dbReference type="eggNOG" id="COG2220">
    <property type="taxonomic scope" value="Bacteria"/>
</dbReference>
<dbReference type="HOGENOM" id="CLU_070010_3_0_9"/>
<dbReference type="PANTHER" id="PTHR42967:SF1">
    <property type="entry name" value="MBL FOLD METALLO-HYDROLASE"/>
    <property type="match status" value="1"/>
</dbReference>
<dbReference type="GO" id="GO:0016787">
    <property type="term" value="F:hydrolase activity"/>
    <property type="evidence" value="ECO:0007669"/>
    <property type="project" value="UniProtKB-KW"/>
</dbReference>
<dbReference type="SUPFAM" id="SSF56281">
    <property type="entry name" value="Metallo-hydrolase/oxidoreductase"/>
    <property type="match status" value="1"/>
</dbReference>
<gene>
    <name evidence="1" type="ordered locus">PTH_2689</name>
</gene>
<dbReference type="STRING" id="370438.PTH_2689"/>
<dbReference type="PANTHER" id="PTHR42967">
    <property type="entry name" value="METAL DEPENDENT HYDROLASE"/>
    <property type="match status" value="1"/>
</dbReference>
<dbReference type="EMBL" id="AP009389">
    <property type="protein sequence ID" value="BAF60870.1"/>
    <property type="molecule type" value="Genomic_DNA"/>
</dbReference>
<proteinExistence type="predicted"/>
<evidence type="ECO:0000313" key="1">
    <source>
        <dbReference type="EMBL" id="BAF60870.1"/>
    </source>
</evidence>
<dbReference type="InterPro" id="IPR036866">
    <property type="entry name" value="RibonucZ/Hydroxyglut_hydro"/>
</dbReference>
<dbReference type="Proteomes" id="UP000006556">
    <property type="component" value="Chromosome"/>
</dbReference>
<organism evidence="1 2">
    <name type="scientific">Pelotomaculum thermopropionicum (strain DSM 13744 / JCM 10971 / SI)</name>
    <dbReference type="NCBI Taxonomy" id="370438"/>
    <lineage>
        <taxon>Bacteria</taxon>
        <taxon>Bacillati</taxon>
        <taxon>Bacillota</taxon>
        <taxon>Clostridia</taxon>
        <taxon>Eubacteriales</taxon>
        <taxon>Desulfotomaculaceae</taxon>
        <taxon>Pelotomaculum</taxon>
    </lineage>
</organism>
<accession>A5CYR7</accession>
<name>A5CYR7_PELTS</name>
<sequence length="211" mass="23317">MIIQWLGHACFLIAFSDGRVLMTDPFGPEVGYPRPAYPADVVTVSHQHFDHNAVKQVPGRPRVIEGEGRHDLEGITITGVPSFHDSSKGGQRGKNTIFVIEAEGLRVCHLGDLGHVLEEEQVEQIGRVDVLMIPVGGFYTIGAGEAVRVVEQLKPKYVLPMHYKTSYIDFPISTADDFLSRFPGCRREQELRVTADSLPASAQAVIIELKK</sequence>
<keyword evidence="1" id="KW-0378">Hydrolase</keyword>
<evidence type="ECO:0000313" key="2">
    <source>
        <dbReference type="Proteomes" id="UP000006556"/>
    </source>
</evidence>
<dbReference type="Pfam" id="PF13483">
    <property type="entry name" value="Lactamase_B_3"/>
    <property type="match status" value="1"/>
</dbReference>
<reference evidence="2" key="1">
    <citation type="journal article" date="2008" name="Genome Res.">
        <title>The genome of Pelotomaculum thermopropionicum reveals niche-associated evolution in anaerobic microbiota.</title>
        <authorList>
            <person name="Kosaka T."/>
            <person name="Kato S."/>
            <person name="Shimoyama T."/>
            <person name="Ishii S."/>
            <person name="Abe T."/>
            <person name="Watanabe K."/>
        </authorList>
    </citation>
    <scope>NUCLEOTIDE SEQUENCE [LARGE SCALE GENOMIC DNA]</scope>
    <source>
        <strain evidence="2">DSM 13744 / JCM 10971 / SI</strain>
    </source>
</reference>